<accession>A0ABS9KP78</accession>
<dbReference type="Proteomes" id="UP001165367">
    <property type="component" value="Unassembled WGS sequence"/>
</dbReference>
<protein>
    <submittedName>
        <fullName evidence="3">DUF6089 family protein</fullName>
    </submittedName>
</protein>
<dbReference type="Gene3D" id="2.40.160.20">
    <property type="match status" value="1"/>
</dbReference>
<dbReference type="RefSeq" id="WP_237870254.1">
    <property type="nucleotide sequence ID" value="NZ_JAKLTR010000003.1"/>
</dbReference>
<evidence type="ECO:0000256" key="1">
    <source>
        <dbReference type="SAM" id="SignalP"/>
    </source>
</evidence>
<evidence type="ECO:0000313" key="4">
    <source>
        <dbReference type="Proteomes" id="UP001165367"/>
    </source>
</evidence>
<dbReference type="InterPro" id="IPR045743">
    <property type="entry name" value="DUF6089"/>
</dbReference>
<dbReference type="Pfam" id="PF19573">
    <property type="entry name" value="DUF6089"/>
    <property type="match status" value="1"/>
</dbReference>
<dbReference type="SUPFAM" id="SSF56925">
    <property type="entry name" value="OMPA-like"/>
    <property type="match status" value="1"/>
</dbReference>
<organism evidence="3 4">
    <name type="scientific">Terrimonas ginsenosidimutans</name>
    <dbReference type="NCBI Taxonomy" id="2908004"/>
    <lineage>
        <taxon>Bacteria</taxon>
        <taxon>Pseudomonadati</taxon>
        <taxon>Bacteroidota</taxon>
        <taxon>Chitinophagia</taxon>
        <taxon>Chitinophagales</taxon>
        <taxon>Chitinophagaceae</taxon>
        <taxon>Terrimonas</taxon>
    </lineage>
</organism>
<gene>
    <name evidence="3" type="ORF">LZZ85_07580</name>
</gene>
<name>A0ABS9KP78_9BACT</name>
<keyword evidence="1" id="KW-0732">Signal</keyword>
<keyword evidence="4" id="KW-1185">Reference proteome</keyword>
<evidence type="ECO:0000313" key="3">
    <source>
        <dbReference type="EMBL" id="MCG2614136.1"/>
    </source>
</evidence>
<evidence type="ECO:0000259" key="2">
    <source>
        <dbReference type="Pfam" id="PF19573"/>
    </source>
</evidence>
<reference evidence="3" key="1">
    <citation type="submission" date="2022-01" db="EMBL/GenBank/DDBJ databases">
        <authorList>
            <person name="Jo J.-H."/>
            <person name="Im W.-T."/>
        </authorList>
    </citation>
    <scope>NUCLEOTIDE SEQUENCE</scope>
    <source>
        <strain evidence="3">NA20</strain>
    </source>
</reference>
<comment type="caution">
    <text evidence="3">The sequence shown here is derived from an EMBL/GenBank/DDBJ whole genome shotgun (WGS) entry which is preliminary data.</text>
</comment>
<dbReference type="InterPro" id="IPR011250">
    <property type="entry name" value="OMP/PagP_B-barrel"/>
</dbReference>
<proteinExistence type="predicted"/>
<sequence length="253" mass="28467">MNYCKSSTALLLLLVIGYTSSAQMFQNVPSWQFGVGGGVFVYQGDLSEEKAGSYKTLRPAVQLFGGKLVSAGFGWRLNLAIGSIEGDESVYEEPEYRRQRGFRFTSSIVEPSAMIEWNVLNRNYEVKKLAPYVGLGVGYTFLDIERDYSRYNAEYFSDNGETSNGLSEDIQHTPPGGRVFIPLFAGVRYFFSDKIGVGLETNIRRTSTDYLDGFSKAVNPKQGDNYYSHTLNVIFRFGKANMLDCPRPLKTRY</sequence>
<feature type="chain" id="PRO_5046703017" evidence="1">
    <location>
        <begin position="25"/>
        <end position="253"/>
    </location>
</feature>
<dbReference type="EMBL" id="JAKLTR010000003">
    <property type="protein sequence ID" value="MCG2614136.1"/>
    <property type="molecule type" value="Genomic_DNA"/>
</dbReference>
<feature type="signal peptide" evidence="1">
    <location>
        <begin position="1"/>
        <end position="24"/>
    </location>
</feature>
<feature type="domain" description="DUF6089" evidence="2">
    <location>
        <begin position="59"/>
        <end position="215"/>
    </location>
</feature>